<dbReference type="AlphaFoldDB" id="A0A975ELU8"/>
<sequence length="124" mass="13837">MSTFTLTKTRLFEGVWDGVITSKKTDGIAPAIEVTLLEKLLDHVTLIPNGDNRWILRIPIPSTAIADGVHTFLIREKSSGETLESFSIIAGEAVAEDIRAEMDLLRAELDMLKRAFRRHCVETT</sequence>
<dbReference type="EMBL" id="CP060010">
    <property type="protein sequence ID" value="QTN34523.1"/>
    <property type="molecule type" value="Genomic_DNA"/>
</dbReference>
<evidence type="ECO:0000313" key="1">
    <source>
        <dbReference type="EMBL" id="QTN34523.1"/>
    </source>
</evidence>
<dbReference type="RefSeq" id="WP_209355216.1">
    <property type="nucleotide sequence ID" value="NZ_CP060010.1"/>
</dbReference>
<dbReference type="Proteomes" id="UP000665026">
    <property type="component" value="Chromosome"/>
</dbReference>
<gene>
    <name evidence="1" type="ORF">HZ995_08315</name>
</gene>
<protein>
    <submittedName>
        <fullName evidence="1">Uncharacterized protein</fullName>
    </submittedName>
</protein>
<name>A0A975ELU8_9RHOB</name>
<evidence type="ECO:0000313" key="2">
    <source>
        <dbReference type="Proteomes" id="UP000665026"/>
    </source>
</evidence>
<dbReference type="KEGG" id="cact:HZ995_08315"/>
<reference evidence="1" key="1">
    <citation type="submission" date="2020-07" db="EMBL/GenBank/DDBJ databases">
        <title>Genome sequences of bacteria associated with the marine, planktonic diatom Thalassiosira profunda strain ECT2AJA-044.</title>
        <authorList>
            <person name="Gargas C.B."/>
            <person name="Roberts W.R."/>
            <person name="Alverson A.J."/>
        </authorList>
    </citation>
    <scope>NUCLEOTIDE SEQUENCE</scope>
    <source>
        <strain evidence="1">ECT2AJA-044</strain>
    </source>
</reference>
<accession>A0A975ELU8</accession>
<organism evidence="1 2">
    <name type="scientific">Cognatishimia activa</name>
    <dbReference type="NCBI Taxonomy" id="1715691"/>
    <lineage>
        <taxon>Bacteria</taxon>
        <taxon>Pseudomonadati</taxon>
        <taxon>Pseudomonadota</taxon>
        <taxon>Alphaproteobacteria</taxon>
        <taxon>Rhodobacterales</taxon>
        <taxon>Paracoccaceae</taxon>
        <taxon>Cognatishimia</taxon>
    </lineage>
</organism>
<proteinExistence type="predicted"/>